<keyword evidence="1" id="KW-1133">Transmembrane helix</keyword>
<keyword evidence="1" id="KW-0812">Transmembrane</keyword>
<dbReference type="RefSeq" id="WP_245096952.1">
    <property type="nucleotide sequence ID" value="NZ_CP095053.1"/>
</dbReference>
<dbReference type="EMBL" id="CP095053">
    <property type="protein sequence ID" value="UOR07305.1"/>
    <property type="molecule type" value="Genomic_DNA"/>
</dbReference>
<organism evidence="2 3">
    <name type="scientific">Hymenobacter aerilatus</name>
    <dbReference type="NCBI Taxonomy" id="2932251"/>
    <lineage>
        <taxon>Bacteria</taxon>
        <taxon>Pseudomonadati</taxon>
        <taxon>Bacteroidota</taxon>
        <taxon>Cytophagia</taxon>
        <taxon>Cytophagales</taxon>
        <taxon>Hymenobacteraceae</taxon>
        <taxon>Hymenobacter</taxon>
    </lineage>
</organism>
<proteinExistence type="predicted"/>
<evidence type="ECO:0000313" key="2">
    <source>
        <dbReference type="EMBL" id="UOR07305.1"/>
    </source>
</evidence>
<gene>
    <name evidence="2" type="ORF">MUN82_09435</name>
</gene>
<dbReference type="KEGG" id="haei:MUN82_09435"/>
<feature type="transmembrane region" description="Helical" evidence="1">
    <location>
        <begin position="62"/>
        <end position="83"/>
    </location>
</feature>
<accession>A0A8T9SZK5</accession>
<dbReference type="Proteomes" id="UP000829925">
    <property type="component" value="Chromosome"/>
</dbReference>
<sequence length="94" mass="10533">MPDPSAGSFLLPTLSSFLPVDFSKLYRPSALNSYQFIALTGLIMSGGAHLLLHFVFHHTVQGFNWLYVCWTALYIVGTLRNLFGKPDAGHHHHH</sequence>
<dbReference type="AlphaFoldDB" id="A0A8T9SZK5"/>
<reference evidence="2 3" key="1">
    <citation type="submission" date="2022-04" db="EMBL/GenBank/DDBJ databases">
        <title>Hymenobacter sp. isolated from the air.</title>
        <authorList>
            <person name="Won M."/>
            <person name="Lee C.-M."/>
            <person name="Woen H.-Y."/>
            <person name="Kwon S.-W."/>
        </authorList>
    </citation>
    <scope>NUCLEOTIDE SEQUENCE [LARGE SCALE GENOMIC DNA]</scope>
    <source>
        <strain evidence="3">5413 J-13</strain>
    </source>
</reference>
<feature type="transmembrane region" description="Helical" evidence="1">
    <location>
        <begin position="34"/>
        <end position="56"/>
    </location>
</feature>
<evidence type="ECO:0000313" key="3">
    <source>
        <dbReference type="Proteomes" id="UP000829925"/>
    </source>
</evidence>
<evidence type="ECO:0000256" key="1">
    <source>
        <dbReference type="SAM" id="Phobius"/>
    </source>
</evidence>
<keyword evidence="1" id="KW-0472">Membrane</keyword>
<protein>
    <submittedName>
        <fullName evidence="2">Uncharacterized protein</fullName>
    </submittedName>
</protein>
<name>A0A8T9SZK5_9BACT</name>
<keyword evidence="3" id="KW-1185">Reference proteome</keyword>